<dbReference type="Proteomes" id="UP001597012">
    <property type="component" value="Unassembled WGS sequence"/>
</dbReference>
<sequence length="240" mass="27498">MTRYICILFALQLQLCAIGQELSGSELLAKAIAHHDPNGNWSTFKGALTVTMTTPNSSERTTKIILDFPGQFYSATVEKNGNTIISTLKKDSCSLMLNGSAEIPKVAQDSLRISCDRAKMMRDYYSYLYGLPMKLQDAGTNIYETVQKKTFKNKEYLVLKVDYDETVGKDTWYFYFDPKTYAMEVYQFYKDESQNDGEYILLTDTMDINGIKMPKVRAWYYNKDDGYLGTDTLTEVKKLE</sequence>
<keyword evidence="2" id="KW-1185">Reference proteome</keyword>
<evidence type="ECO:0000313" key="2">
    <source>
        <dbReference type="Proteomes" id="UP001597012"/>
    </source>
</evidence>
<reference evidence="2" key="1">
    <citation type="journal article" date="2019" name="Int. J. Syst. Evol. Microbiol.">
        <title>The Global Catalogue of Microorganisms (GCM) 10K type strain sequencing project: providing services to taxonomists for standard genome sequencing and annotation.</title>
        <authorList>
            <consortium name="The Broad Institute Genomics Platform"/>
            <consortium name="The Broad Institute Genome Sequencing Center for Infectious Disease"/>
            <person name="Wu L."/>
            <person name="Ma J."/>
        </authorList>
    </citation>
    <scope>NUCLEOTIDE SEQUENCE [LARGE SCALE GENOMIC DNA]</scope>
    <source>
        <strain evidence="2">CCUG 61948</strain>
    </source>
</reference>
<dbReference type="Pfam" id="PF20113">
    <property type="entry name" value="DUF6503"/>
    <property type="match status" value="1"/>
</dbReference>
<organism evidence="1 2">
    <name type="scientific">Maribacter chungangensis</name>
    <dbReference type="NCBI Taxonomy" id="1069117"/>
    <lineage>
        <taxon>Bacteria</taxon>
        <taxon>Pseudomonadati</taxon>
        <taxon>Bacteroidota</taxon>
        <taxon>Flavobacteriia</taxon>
        <taxon>Flavobacteriales</taxon>
        <taxon>Flavobacteriaceae</taxon>
        <taxon>Maribacter</taxon>
    </lineage>
</organism>
<accession>A0ABW3AYW0</accession>
<name>A0ABW3AYW0_9FLAO</name>
<dbReference type="InterPro" id="IPR045444">
    <property type="entry name" value="DUF6503"/>
</dbReference>
<dbReference type="RefSeq" id="WP_379931735.1">
    <property type="nucleotide sequence ID" value="NZ_JBHTHY010000003.1"/>
</dbReference>
<comment type="caution">
    <text evidence="1">The sequence shown here is derived from an EMBL/GenBank/DDBJ whole genome shotgun (WGS) entry which is preliminary data.</text>
</comment>
<proteinExistence type="predicted"/>
<dbReference type="EMBL" id="JBHTHY010000003">
    <property type="protein sequence ID" value="MFD0796065.1"/>
    <property type="molecule type" value="Genomic_DNA"/>
</dbReference>
<evidence type="ECO:0000313" key="1">
    <source>
        <dbReference type="EMBL" id="MFD0796065.1"/>
    </source>
</evidence>
<gene>
    <name evidence="1" type="ORF">ACFQZJ_01225</name>
</gene>
<protein>
    <submittedName>
        <fullName evidence="1">DUF6503 family protein</fullName>
    </submittedName>
</protein>